<keyword evidence="4" id="KW-0862">Zinc</keyword>
<dbReference type="InterPro" id="IPR043795">
    <property type="entry name" value="N-alpha-Ac-DABA-like"/>
</dbReference>
<dbReference type="SUPFAM" id="SSF53187">
    <property type="entry name" value="Zn-dependent exopeptidases"/>
    <property type="match status" value="1"/>
</dbReference>
<dbReference type="PANTHER" id="PTHR37326">
    <property type="entry name" value="BLL3975 PROTEIN"/>
    <property type="match status" value="1"/>
</dbReference>
<sequence length="340" mass="37529">MKPLNIAGIDIAPGSSHQIDLPVVRLYTDSEVTMPVYVKRARKDGPTVFVSAAVHGDELNGIEIIRRLIQSKSLKLRCGSIIFVPMVNVYGVLNQSRYMPDRRDLNRVFPGSDKGSLAGRLAHIFLDEIVSKCDYGIDLHTGAIHRTNLPQIRANLDDQQTRELAEEFGVPVLLNANLRDGSLREAAVEYGVKILLYEAGEALRFDELSIRAGVKGIENILRALQMLAKKRSRKRRIEPFVAYKSSWVRSGASGIVRDHVSIGDHVQKGALLATIGDAFGETLARVVSVREGVVIGKQNIPLVQEGDAMFHIAYFRDSEDVSDNIEELNEALLNPGDAPL</sequence>
<evidence type="ECO:0000256" key="2">
    <source>
        <dbReference type="ARBA" id="ARBA00022723"/>
    </source>
</evidence>
<evidence type="ECO:0000256" key="4">
    <source>
        <dbReference type="ARBA" id="ARBA00022833"/>
    </source>
</evidence>
<dbReference type="RefSeq" id="WP_376868157.1">
    <property type="nucleotide sequence ID" value="NZ_JBHRYB010000016.1"/>
</dbReference>
<dbReference type="InterPro" id="IPR053138">
    <property type="entry name" value="N-alpha-Ac-DABA_deacetylase"/>
</dbReference>
<dbReference type="PANTHER" id="PTHR37326:SF2">
    <property type="entry name" value="SUCCINYLGLUTAMATE DESUCCINYLASE_ASPARTOACYLASE FAMILY PROTEIN"/>
    <property type="match status" value="1"/>
</dbReference>
<feature type="domain" description="Succinylglutamate desuccinylase/Aspartoacylase catalytic" evidence="5">
    <location>
        <begin position="44"/>
        <end position="223"/>
    </location>
</feature>
<reference evidence="7" key="1">
    <citation type="journal article" date="2019" name="Int. J. Syst. Evol. Microbiol.">
        <title>The Global Catalogue of Microorganisms (GCM) 10K type strain sequencing project: providing services to taxonomists for standard genome sequencing and annotation.</title>
        <authorList>
            <consortium name="The Broad Institute Genomics Platform"/>
            <consortium name="The Broad Institute Genome Sequencing Center for Infectious Disease"/>
            <person name="Wu L."/>
            <person name="Ma J."/>
        </authorList>
    </citation>
    <scope>NUCLEOTIDE SEQUENCE [LARGE SCALE GENOMIC DNA]</scope>
    <source>
        <strain evidence="7">KCTC 42424</strain>
    </source>
</reference>
<dbReference type="Proteomes" id="UP001595722">
    <property type="component" value="Unassembled WGS sequence"/>
</dbReference>
<name>A0ABV7VWN2_9GAMM</name>
<keyword evidence="7" id="KW-1185">Reference proteome</keyword>
<evidence type="ECO:0000259" key="5">
    <source>
        <dbReference type="Pfam" id="PF24827"/>
    </source>
</evidence>
<gene>
    <name evidence="6" type="ORF">ACFOMG_16120</name>
</gene>
<accession>A0ABV7VWN2</accession>
<keyword evidence="2" id="KW-0479">Metal-binding</keyword>
<dbReference type="EMBL" id="JBHRYB010000016">
    <property type="protein sequence ID" value="MFC3681632.1"/>
    <property type="molecule type" value="Genomic_DNA"/>
</dbReference>
<dbReference type="InterPro" id="IPR055438">
    <property type="entry name" value="AstE_AspA_cat"/>
</dbReference>
<proteinExistence type="predicted"/>
<organism evidence="6 7">
    <name type="scientific">Bacterioplanoides pacificum</name>
    <dbReference type="NCBI Taxonomy" id="1171596"/>
    <lineage>
        <taxon>Bacteria</taxon>
        <taxon>Pseudomonadati</taxon>
        <taxon>Pseudomonadota</taxon>
        <taxon>Gammaproteobacteria</taxon>
        <taxon>Oceanospirillales</taxon>
        <taxon>Oceanospirillaceae</taxon>
        <taxon>Bacterioplanoides</taxon>
    </lineage>
</organism>
<evidence type="ECO:0000313" key="6">
    <source>
        <dbReference type="EMBL" id="MFC3681632.1"/>
    </source>
</evidence>
<dbReference type="Gene3D" id="3.40.630.10">
    <property type="entry name" value="Zn peptidases"/>
    <property type="match status" value="1"/>
</dbReference>
<evidence type="ECO:0000256" key="1">
    <source>
        <dbReference type="ARBA" id="ARBA00001947"/>
    </source>
</evidence>
<dbReference type="CDD" id="cd06251">
    <property type="entry name" value="M14_ASTE_ASPA-like"/>
    <property type="match status" value="1"/>
</dbReference>
<evidence type="ECO:0000313" key="7">
    <source>
        <dbReference type="Proteomes" id="UP001595722"/>
    </source>
</evidence>
<dbReference type="Pfam" id="PF24827">
    <property type="entry name" value="AstE_AspA_cat"/>
    <property type="match status" value="1"/>
</dbReference>
<protein>
    <submittedName>
        <fullName evidence="6">Succinylglutamate desuccinylase/aspartoacylase family protein</fullName>
    </submittedName>
</protein>
<comment type="caution">
    <text evidence="6">The sequence shown here is derived from an EMBL/GenBank/DDBJ whole genome shotgun (WGS) entry which is preliminary data.</text>
</comment>
<comment type="cofactor">
    <cofactor evidence="1">
        <name>Zn(2+)</name>
        <dbReference type="ChEBI" id="CHEBI:29105"/>
    </cofactor>
</comment>
<keyword evidence="3" id="KW-0378">Hydrolase</keyword>
<dbReference type="PIRSF" id="PIRSF039012">
    <property type="entry name" value="ASP"/>
    <property type="match status" value="1"/>
</dbReference>
<evidence type="ECO:0000256" key="3">
    <source>
        <dbReference type="ARBA" id="ARBA00022801"/>
    </source>
</evidence>